<dbReference type="Proteomes" id="UP001146793">
    <property type="component" value="Unassembled WGS sequence"/>
</dbReference>
<proteinExistence type="predicted"/>
<accession>A0AAV7YA46</accession>
<feature type="compositionally biased region" description="Basic and acidic residues" evidence="1">
    <location>
        <begin position="17"/>
        <end position="26"/>
    </location>
</feature>
<protein>
    <submittedName>
        <fullName evidence="2">Uncharacterized protein</fullName>
    </submittedName>
</protein>
<dbReference type="EMBL" id="JANTQA010000070">
    <property type="protein sequence ID" value="KAJ3425494.1"/>
    <property type="molecule type" value="Genomic_DNA"/>
</dbReference>
<reference evidence="2" key="1">
    <citation type="submission" date="2022-08" db="EMBL/GenBank/DDBJ databases">
        <title>Novel sulphate-reducing endosymbionts in the free-living metamonad Anaeramoeba.</title>
        <authorList>
            <person name="Jerlstrom-Hultqvist J."/>
            <person name="Cepicka I."/>
            <person name="Gallot-Lavallee L."/>
            <person name="Salas-Leiva D."/>
            <person name="Curtis B.A."/>
            <person name="Zahonova K."/>
            <person name="Pipaliya S."/>
            <person name="Dacks J."/>
            <person name="Roger A.J."/>
        </authorList>
    </citation>
    <scope>NUCLEOTIDE SEQUENCE</scope>
    <source>
        <strain evidence="2">Busselton2</strain>
    </source>
</reference>
<comment type="caution">
    <text evidence="2">The sequence shown here is derived from an EMBL/GenBank/DDBJ whole genome shotgun (WGS) entry which is preliminary data.</text>
</comment>
<feature type="region of interest" description="Disordered" evidence="1">
    <location>
        <begin position="1"/>
        <end position="26"/>
    </location>
</feature>
<sequence length="102" mass="12181">MIVHYIKNNQQPKKQRNPVEREEVNGEHQILGPVGAVEEEGKAQTQIDNHHLAWRKVGRKKVTKKRLMVLSLIKLLRKKLIQFYNYQEKQWVKLVVKECKRN</sequence>
<evidence type="ECO:0000313" key="2">
    <source>
        <dbReference type="EMBL" id="KAJ3425494.1"/>
    </source>
</evidence>
<dbReference type="AlphaFoldDB" id="A0AAV7YA46"/>
<name>A0AAV7YA46_9EUKA</name>
<gene>
    <name evidence="2" type="ORF">M0812_27938</name>
</gene>
<evidence type="ECO:0000256" key="1">
    <source>
        <dbReference type="SAM" id="MobiDB-lite"/>
    </source>
</evidence>
<organism evidence="2 3">
    <name type="scientific">Anaeramoeba flamelloides</name>
    <dbReference type="NCBI Taxonomy" id="1746091"/>
    <lineage>
        <taxon>Eukaryota</taxon>
        <taxon>Metamonada</taxon>
        <taxon>Anaeramoebidae</taxon>
        <taxon>Anaeramoeba</taxon>
    </lineage>
</organism>
<evidence type="ECO:0000313" key="3">
    <source>
        <dbReference type="Proteomes" id="UP001146793"/>
    </source>
</evidence>